<keyword evidence="8" id="KW-0256">Endoplasmic reticulum</keyword>
<comment type="pathway">
    <text evidence="2">Glycolipid biosynthesis; glycosylphosphatidylinositol-anchor biosynthesis.</text>
</comment>
<evidence type="ECO:0000256" key="5">
    <source>
        <dbReference type="ARBA" id="ARBA00022676"/>
    </source>
</evidence>
<keyword evidence="6 11" id="KW-0808">Transferase</keyword>
<gene>
    <name evidence="13" type="ORF">KOW79_000867</name>
</gene>
<evidence type="ECO:0000256" key="11">
    <source>
        <dbReference type="RuleBase" id="RU079119"/>
    </source>
</evidence>
<feature type="transmembrane region" description="Helical" evidence="11">
    <location>
        <begin position="152"/>
        <end position="173"/>
    </location>
</feature>
<keyword evidence="10 11" id="KW-0472">Membrane</keyword>
<dbReference type="GO" id="GO:0031501">
    <property type="term" value="C:mannosyltransferase complex"/>
    <property type="evidence" value="ECO:0007669"/>
    <property type="project" value="TreeGrafter"/>
</dbReference>
<proteinExistence type="inferred from homology"/>
<accession>A0A9D3P8X7</accession>
<evidence type="ECO:0000313" key="14">
    <source>
        <dbReference type="Proteomes" id="UP000824219"/>
    </source>
</evidence>
<reference evidence="13 14" key="1">
    <citation type="submission" date="2021-06" db="EMBL/GenBank/DDBJ databases">
        <title>Chromosome-level genome assembly of the red-tail catfish (Hemibagrus wyckioides).</title>
        <authorList>
            <person name="Shao F."/>
        </authorList>
    </citation>
    <scope>NUCLEOTIDE SEQUENCE [LARGE SCALE GENOMIC DNA]</scope>
    <source>
        <strain evidence="13">EC202008001</strain>
        <tissue evidence="13">Blood</tissue>
    </source>
</reference>
<organism evidence="13 14">
    <name type="scientific">Hemibagrus wyckioides</name>
    <dbReference type="NCBI Taxonomy" id="337641"/>
    <lineage>
        <taxon>Eukaryota</taxon>
        <taxon>Metazoa</taxon>
        <taxon>Chordata</taxon>
        <taxon>Craniata</taxon>
        <taxon>Vertebrata</taxon>
        <taxon>Euteleostomi</taxon>
        <taxon>Actinopterygii</taxon>
        <taxon>Neopterygii</taxon>
        <taxon>Teleostei</taxon>
        <taxon>Ostariophysi</taxon>
        <taxon>Siluriformes</taxon>
        <taxon>Bagridae</taxon>
        <taxon>Hemibagrus</taxon>
    </lineage>
</organism>
<comment type="catalytic activity">
    <reaction evidence="11">
        <text>L-cysteinyl-[protein] + hexadecanoyl-CoA = S-hexadecanoyl-L-cysteinyl-[protein] + CoA</text>
        <dbReference type="Rhea" id="RHEA:36683"/>
        <dbReference type="Rhea" id="RHEA-COMP:10131"/>
        <dbReference type="Rhea" id="RHEA-COMP:11032"/>
        <dbReference type="ChEBI" id="CHEBI:29950"/>
        <dbReference type="ChEBI" id="CHEBI:57287"/>
        <dbReference type="ChEBI" id="CHEBI:57379"/>
        <dbReference type="ChEBI" id="CHEBI:74151"/>
        <dbReference type="EC" id="2.3.1.225"/>
    </reaction>
</comment>
<evidence type="ECO:0000256" key="10">
    <source>
        <dbReference type="ARBA" id="ARBA00023136"/>
    </source>
</evidence>
<feature type="domain" description="Palmitoyltransferase DHHC" evidence="12">
    <location>
        <begin position="577"/>
        <end position="647"/>
    </location>
</feature>
<dbReference type="GO" id="GO:0006506">
    <property type="term" value="P:GPI anchor biosynthetic process"/>
    <property type="evidence" value="ECO:0007669"/>
    <property type="project" value="UniProtKB-KW"/>
</dbReference>
<evidence type="ECO:0000256" key="8">
    <source>
        <dbReference type="ARBA" id="ARBA00022824"/>
    </source>
</evidence>
<keyword evidence="5" id="KW-0328">Glycosyltransferase</keyword>
<dbReference type="InterPro" id="IPR007315">
    <property type="entry name" value="PIG-V/Gpi18"/>
</dbReference>
<feature type="transmembrane region" description="Helical" evidence="11">
    <location>
        <begin position="480"/>
        <end position="498"/>
    </location>
</feature>
<keyword evidence="9 11" id="KW-1133">Transmembrane helix</keyword>
<dbReference type="PANTHER" id="PTHR12468:SF2">
    <property type="entry name" value="GPI MANNOSYLTRANSFERASE 2"/>
    <property type="match status" value="1"/>
</dbReference>
<evidence type="ECO:0000259" key="12">
    <source>
        <dbReference type="Pfam" id="PF01529"/>
    </source>
</evidence>
<dbReference type="PROSITE" id="PS50216">
    <property type="entry name" value="DHHC"/>
    <property type="match status" value="1"/>
</dbReference>
<evidence type="ECO:0000256" key="6">
    <source>
        <dbReference type="ARBA" id="ARBA00022679"/>
    </source>
</evidence>
<evidence type="ECO:0000256" key="4">
    <source>
        <dbReference type="ARBA" id="ARBA00022502"/>
    </source>
</evidence>
<keyword evidence="7 11" id="KW-0812">Transmembrane</keyword>
<feature type="transmembrane region" description="Helical" evidence="11">
    <location>
        <begin position="337"/>
        <end position="358"/>
    </location>
</feature>
<comment type="subcellular location">
    <subcellularLocation>
        <location evidence="1">Endoplasmic reticulum membrane</location>
        <topology evidence="1">Multi-pass membrane protein</topology>
    </subcellularLocation>
</comment>
<dbReference type="Proteomes" id="UP000824219">
    <property type="component" value="Linkage Group LG01"/>
</dbReference>
<feature type="transmembrane region" description="Helical" evidence="11">
    <location>
        <begin position="242"/>
        <end position="267"/>
    </location>
</feature>
<feature type="transmembrane region" description="Helical" evidence="11">
    <location>
        <begin position="623"/>
        <end position="648"/>
    </location>
</feature>
<sequence length="841" mass="94516">MLIPGIHGKKDVQIIVRFAAFTRVLSLILQAVLNALIPDHEADAFSPPRSEEPLVLDHTIELLFSGLGRWDAEHFLFIAEHGYLYEHNFAFFPLFPLVLRLLATVLLWPLSPFLTVHGRLLVTVAIANSTLFVMSAVALYGLSRLVLQDRKLALISSLIYCLTPANVFMLAGYSESLFALLTFGGLYLLERGFTIGACFLLGLSTAARANGLVNAGFLLYLPLQRSLTQVFNKGSAWHYSCAALRFLLTSPLYIAVVVLPFCLFQFYGYYTFCLPSMSEEQISPAFLNLAREKGYRVPDAAAPTPSWCMKPVPLLYSYIQDVYWDVGFLRYFQLKQIPNFLLALPVATLSALASYMYIMANPRFCLHLGLTEIGKKKKDRKAPTGLYCPKVFVYIVHCSVLLSFGVFCMHVQVLTRFLASSSPVIFWISGHLLLSSSTPASTLSHPRKELPHPRRKWEVFPGKNRFYCNGRIIVARQCGVLPLTLSLIVLTSTLFFIFDCPFLVAHLTICIPVIAAVLFLFVIITLLRTSFTDPGILPRALPEEAADIERQIDNSGSATYRPPPRTKEILINGQLVKLKYCFTCKMFRPPRTSHCSLCDNCVERFDHHCPWVGNCVGKRNYRFFYTFIVSLSFLTSFIFGCVITHLTLRSQGGKGFVHALQESPARYPFCLNALFRAMTDSHIKGSWSSKRGVEESENPYSYNNIFTNCCVVLCGPMPPSLIDRRGFLPPDVIPQTVTSETEIHPFMTKNDTNMCTQGAKELLESVSHSSVVQSSCSSATPKTTPVTQENLLITVSNTLKSPSGRFDQLQQHRLTYLLKDYWYNKLKTSALSTTLGRRRHL</sequence>
<protein>
    <recommendedName>
        <fullName evidence="11">Palmitoyltransferase</fullName>
        <ecNumber evidence="11">2.3.1.225</ecNumber>
    </recommendedName>
</protein>
<dbReference type="OrthoDB" id="10252502at2759"/>
<feature type="transmembrane region" description="Helical" evidence="11">
    <location>
        <begin position="391"/>
        <end position="412"/>
    </location>
</feature>
<keyword evidence="4" id="KW-0337">GPI-anchor biosynthesis</keyword>
<dbReference type="AlphaFoldDB" id="A0A9D3P8X7"/>
<comment type="similarity">
    <text evidence="11">Belongs to the DHHC palmitoyltransferase family.</text>
</comment>
<evidence type="ECO:0000256" key="2">
    <source>
        <dbReference type="ARBA" id="ARBA00004687"/>
    </source>
</evidence>
<feature type="transmembrane region" description="Helical" evidence="11">
    <location>
        <begin position="120"/>
        <end position="140"/>
    </location>
</feature>
<name>A0A9D3P8X7_9TELE</name>
<dbReference type="EMBL" id="JAHKSW010000001">
    <property type="protein sequence ID" value="KAG7336174.1"/>
    <property type="molecule type" value="Genomic_DNA"/>
</dbReference>
<dbReference type="Pfam" id="PF04188">
    <property type="entry name" value="Mannosyl_trans2"/>
    <property type="match status" value="1"/>
</dbReference>
<dbReference type="Pfam" id="PF01529">
    <property type="entry name" value="DHHC"/>
    <property type="match status" value="1"/>
</dbReference>
<dbReference type="EC" id="2.3.1.225" evidence="11"/>
<dbReference type="GO" id="GO:0019706">
    <property type="term" value="F:protein-cysteine S-palmitoyltransferase activity"/>
    <property type="evidence" value="ECO:0007669"/>
    <property type="project" value="UniProtKB-EC"/>
</dbReference>
<feature type="transmembrane region" description="Helical" evidence="11">
    <location>
        <begin position="193"/>
        <end position="221"/>
    </location>
</feature>
<evidence type="ECO:0000313" key="13">
    <source>
        <dbReference type="EMBL" id="KAG7336174.1"/>
    </source>
</evidence>
<comment type="similarity">
    <text evidence="3">Belongs to the PIGV family.</text>
</comment>
<dbReference type="GO" id="GO:0004376">
    <property type="term" value="F:GPI mannosyltransferase activity"/>
    <property type="evidence" value="ECO:0007669"/>
    <property type="project" value="InterPro"/>
</dbReference>
<evidence type="ECO:0000256" key="1">
    <source>
        <dbReference type="ARBA" id="ARBA00004477"/>
    </source>
</evidence>
<keyword evidence="14" id="KW-1185">Reference proteome</keyword>
<feature type="transmembrane region" description="Helical" evidence="11">
    <location>
        <begin position="504"/>
        <end position="527"/>
    </location>
</feature>
<dbReference type="GO" id="GO:0005789">
    <property type="term" value="C:endoplasmic reticulum membrane"/>
    <property type="evidence" value="ECO:0007669"/>
    <property type="project" value="UniProtKB-SubCell"/>
</dbReference>
<evidence type="ECO:0000256" key="9">
    <source>
        <dbReference type="ARBA" id="ARBA00022989"/>
    </source>
</evidence>
<keyword evidence="11" id="KW-0012">Acyltransferase</keyword>
<dbReference type="InterPro" id="IPR001594">
    <property type="entry name" value="Palmitoyltrfase_DHHC"/>
</dbReference>
<dbReference type="GO" id="GO:0000009">
    <property type="term" value="F:alpha-1,6-mannosyltransferase activity"/>
    <property type="evidence" value="ECO:0007669"/>
    <property type="project" value="InterPro"/>
</dbReference>
<evidence type="ECO:0000256" key="7">
    <source>
        <dbReference type="ARBA" id="ARBA00022692"/>
    </source>
</evidence>
<evidence type="ECO:0000256" key="3">
    <source>
        <dbReference type="ARBA" id="ARBA00008698"/>
    </source>
</evidence>
<feature type="transmembrane region" description="Helical" evidence="11">
    <location>
        <begin position="89"/>
        <end position="108"/>
    </location>
</feature>
<comment type="domain">
    <text evidence="11">The DHHC domain is required for palmitoyltransferase activity.</text>
</comment>
<dbReference type="PANTHER" id="PTHR12468">
    <property type="entry name" value="GPI MANNOSYLTRANSFERASE 2"/>
    <property type="match status" value="1"/>
</dbReference>
<comment type="caution">
    <text evidence="13">The sequence shown here is derived from an EMBL/GenBank/DDBJ whole genome shotgun (WGS) entry which is preliminary data.</text>
</comment>
<comment type="caution">
    <text evidence="11">Lacks conserved residue(s) required for the propagation of feature annotation.</text>
</comment>